<protein>
    <submittedName>
        <fullName evidence="3 5">Uncharacterized protein</fullName>
    </submittedName>
</protein>
<dbReference type="WBParaSite" id="BPAG_0001315601-mRNA-1">
    <property type="protein sequence ID" value="BPAG_0001315601-mRNA-1"/>
    <property type="gene ID" value="BPAG_0001315601"/>
</dbReference>
<dbReference type="Proteomes" id="UP000278627">
    <property type="component" value="Unassembled WGS sequence"/>
</dbReference>
<keyword evidence="2" id="KW-0472">Membrane</keyword>
<organism evidence="5">
    <name type="scientific">Brugia pahangi</name>
    <name type="common">Filarial nematode worm</name>
    <dbReference type="NCBI Taxonomy" id="6280"/>
    <lineage>
        <taxon>Eukaryota</taxon>
        <taxon>Metazoa</taxon>
        <taxon>Ecdysozoa</taxon>
        <taxon>Nematoda</taxon>
        <taxon>Chromadorea</taxon>
        <taxon>Rhabditida</taxon>
        <taxon>Spirurina</taxon>
        <taxon>Spiruromorpha</taxon>
        <taxon>Filarioidea</taxon>
        <taxon>Onchocercidae</taxon>
        <taxon>Brugia</taxon>
    </lineage>
</organism>
<evidence type="ECO:0000313" key="5">
    <source>
        <dbReference type="WBParaSite" id="BPAG_0001315601-mRNA-1"/>
    </source>
</evidence>
<name>A0A0N4TW57_BRUPA</name>
<feature type="transmembrane region" description="Helical" evidence="2">
    <location>
        <begin position="100"/>
        <end position="122"/>
    </location>
</feature>
<dbReference type="EMBL" id="UZAD01013351">
    <property type="protein sequence ID" value="VDN94270.1"/>
    <property type="molecule type" value="Genomic_DNA"/>
</dbReference>
<keyword evidence="4" id="KW-1185">Reference proteome</keyword>
<evidence type="ECO:0000313" key="3">
    <source>
        <dbReference type="EMBL" id="VDN94270.1"/>
    </source>
</evidence>
<reference evidence="3 4" key="2">
    <citation type="submission" date="2018-11" db="EMBL/GenBank/DDBJ databases">
        <authorList>
            <consortium name="Pathogen Informatics"/>
        </authorList>
    </citation>
    <scope>NUCLEOTIDE SEQUENCE [LARGE SCALE GENOMIC DNA]</scope>
</reference>
<sequence>MELASINVSSFQHNQQQQQQQQQQQTSLARWESIDVGCIRNQQQRITEQPTTSLSITSLSSSMAISSSTIDNNNCEHFANNYCDRSKNIRQIHEQDREKLVRFVYFGQVALVIIVALAWIAFTIL</sequence>
<evidence type="ECO:0000313" key="4">
    <source>
        <dbReference type="Proteomes" id="UP000278627"/>
    </source>
</evidence>
<proteinExistence type="predicted"/>
<feature type="region of interest" description="Disordered" evidence="1">
    <location>
        <begin position="1"/>
        <end position="24"/>
    </location>
</feature>
<evidence type="ECO:0000256" key="1">
    <source>
        <dbReference type="SAM" id="MobiDB-lite"/>
    </source>
</evidence>
<accession>A0A0N4TW57</accession>
<feature type="compositionally biased region" description="Low complexity" evidence="1">
    <location>
        <begin position="15"/>
        <end position="24"/>
    </location>
</feature>
<evidence type="ECO:0000256" key="2">
    <source>
        <dbReference type="SAM" id="Phobius"/>
    </source>
</evidence>
<reference evidence="5" key="1">
    <citation type="submission" date="2017-02" db="UniProtKB">
        <authorList>
            <consortium name="WormBaseParasite"/>
        </authorList>
    </citation>
    <scope>IDENTIFICATION</scope>
</reference>
<keyword evidence="2" id="KW-0812">Transmembrane</keyword>
<dbReference type="AlphaFoldDB" id="A0A0N4TW57"/>
<keyword evidence="2" id="KW-1133">Transmembrane helix</keyword>
<gene>
    <name evidence="3" type="ORF">BPAG_LOCUS13084</name>
</gene>
<feature type="compositionally biased region" description="Polar residues" evidence="1">
    <location>
        <begin position="1"/>
        <end position="14"/>
    </location>
</feature>